<dbReference type="InterPro" id="IPR006175">
    <property type="entry name" value="YjgF/YER057c/UK114"/>
</dbReference>
<dbReference type="SUPFAM" id="SSF55298">
    <property type="entry name" value="YjgF-like"/>
    <property type="match status" value="1"/>
</dbReference>
<dbReference type="EMBL" id="QUMW01000012">
    <property type="protein sequence ID" value="REG23769.1"/>
    <property type="molecule type" value="Genomic_DNA"/>
</dbReference>
<name>A0A3E0AVJ9_9STAP</name>
<dbReference type="PANTHER" id="PTHR11803:SF39">
    <property type="entry name" value="2-IMINOBUTANOATE_2-IMINOPROPANOATE DEAMINASE"/>
    <property type="match status" value="1"/>
</dbReference>
<dbReference type="GO" id="GO:0019239">
    <property type="term" value="F:deaminase activity"/>
    <property type="evidence" value="ECO:0007669"/>
    <property type="project" value="TreeGrafter"/>
</dbReference>
<reference evidence="1 2" key="1">
    <citation type="submission" date="2018-08" db="EMBL/GenBank/DDBJ databases">
        <title>Genomic Encyclopedia of Type Strains, Phase IV (KMG-IV): sequencing the most valuable type-strain genomes for metagenomic binning, comparative biology and taxonomic classification.</title>
        <authorList>
            <person name="Goeker M."/>
        </authorList>
    </citation>
    <scope>NUCLEOTIDE SEQUENCE [LARGE SCALE GENOMIC DNA]</scope>
    <source>
        <strain evidence="1 2">DSM 17274</strain>
    </source>
</reference>
<dbReference type="InterPro" id="IPR035959">
    <property type="entry name" value="RutC-like_sf"/>
</dbReference>
<dbReference type="Gene3D" id="3.30.1330.40">
    <property type="entry name" value="RutC-like"/>
    <property type="match status" value="1"/>
</dbReference>
<evidence type="ECO:0000313" key="1">
    <source>
        <dbReference type="EMBL" id="REG23769.1"/>
    </source>
</evidence>
<dbReference type="GO" id="GO:0005829">
    <property type="term" value="C:cytosol"/>
    <property type="evidence" value="ECO:0007669"/>
    <property type="project" value="TreeGrafter"/>
</dbReference>
<keyword evidence="2" id="KW-1185">Reference proteome</keyword>
<dbReference type="PANTHER" id="PTHR11803">
    <property type="entry name" value="2-IMINOBUTANOATE/2-IMINOPROPANOATE DEAMINASE RIDA"/>
    <property type="match status" value="1"/>
</dbReference>
<dbReference type="RefSeq" id="WP_115885316.1">
    <property type="nucleotide sequence ID" value="NZ_CBCSHX010000006.1"/>
</dbReference>
<sequence length="109" mass="11996">MSDYNAVAPTNTDNAPKFDESFQSASFSHYSNLSAQLPINPVTGKLVEGGIKERTKQALTNIKAVIESVDHVMEDMVKVNIFVKDLADMDAVNEVYAEFFPEGTPPETK</sequence>
<dbReference type="CDD" id="cd00448">
    <property type="entry name" value="YjgF_YER057c_UK114_family"/>
    <property type="match status" value="1"/>
</dbReference>
<dbReference type="AlphaFoldDB" id="A0A3E0AVJ9"/>
<organism evidence="1 2">
    <name type="scientific">Jeotgalicoccus halotolerans</name>
    <dbReference type="NCBI Taxonomy" id="157227"/>
    <lineage>
        <taxon>Bacteria</taxon>
        <taxon>Bacillati</taxon>
        <taxon>Bacillota</taxon>
        <taxon>Bacilli</taxon>
        <taxon>Bacillales</taxon>
        <taxon>Staphylococcaceae</taxon>
        <taxon>Jeotgalicoccus</taxon>
    </lineage>
</organism>
<dbReference type="Proteomes" id="UP000257076">
    <property type="component" value="Unassembled WGS sequence"/>
</dbReference>
<protein>
    <submittedName>
        <fullName evidence="1">Enamine deaminase RidA (YjgF/YER057c/UK114 family)</fullName>
    </submittedName>
</protein>
<evidence type="ECO:0000313" key="2">
    <source>
        <dbReference type="Proteomes" id="UP000257076"/>
    </source>
</evidence>
<accession>A0A3E0AVJ9</accession>
<comment type="caution">
    <text evidence="1">The sequence shown here is derived from an EMBL/GenBank/DDBJ whole genome shotgun (WGS) entry which is preliminary data.</text>
</comment>
<gene>
    <name evidence="1" type="ORF">DFR63_1515</name>
</gene>
<dbReference type="Pfam" id="PF01042">
    <property type="entry name" value="Ribonuc_L-PSP"/>
    <property type="match status" value="1"/>
</dbReference>
<proteinExistence type="predicted"/>
<dbReference type="OrthoDB" id="9803101at2"/>